<dbReference type="GO" id="GO:0005737">
    <property type="term" value="C:cytoplasm"/>
    <property type="evidence" value="ECO:0007669"/>
    <property type="project" value="TreeGrafter"/>
</dbReference>
<keyword evidence="2 8" id="KW-0853">WD repeat</keyword>
<evidence type="ECO:0000256" key="1">
    <source>
        <dbReference type="ARBA" id="ARBA00005156"/>
    </source>
</evidence>
<dbReference type="SUPFAM" id="SSF50978">
    <property type="entry name" value="WD40 repeat-like"/>
    <property type="match status" value="1"/>
</dbReference>
<evidence type="ECO:0000256" key="5">
    <source>
        <dbReference type="ARBA" id="ARBA00038092"/>
    </source>
</evidence>
<dbReference type="EC" id="3.1.1.97" evidence="6"/>
<dbReference type="InterPro" id="IPR001680">
    <property type="entry name" value="WD40_rpt"/>
</dbReference>
<proteinExistence type="inferred from homology"/>
<dbReference type="PANTHER" id="PTHR46042">
    <property type="entry name" value="DIPHTHINE METHYLTRANSFERASE"/>
    <property type="match status" value="1"/>
</dbReference>
<comment type="caution">
    <text evidence="9">The sequence shown here is derived from an EMBL/GenBank/DDBJ whole genome shotgun (WGS) entry which is preliminary data.</text>
</comment>
<feature type="repeat" description="WD" evidence="8">
    <location>
        <begin position="224"/>
        <end position="259"/>
    </location>
</feature>
<dbReference type="PANTHER" id="PTHR46042:SF1">
    <property type="entry name" value="DIPHTHINE METHYLTRANSFERASE"/>
    <property type="match status" value="1"/>
</dbReference>
<evidence type="ECO:0000256" key="8">
    <source>
        <dbReference type="PROSITE-ProRule" id="PRU00221"/>
    </source>
</evidence>
<accession>A0A9N9DLV0</accession>
<dbReference type="Gene3D" id="2.130.10.10">
    <property type="entry name" value="YVTN repeat-like/Quinoprotein amine dehydrogenase"/>
    <property type="match status" value="1"/>
</dbReference>
<keyword evidence="3" id="KW-0677">Repeat</keyword>
<protein>
    <recommendedName>
        <fullName evidence="6">methylated diphthine methylhydrolase</fullName>
        <ecNumber evidence="6">3.1.1.97</ecNumber>
    </recommendedName>
</protein>
<dbReference type="PROSITE" id="PS50294">
    <property type="entry name" value="WD_REPEATS_REGION"/>
    <property type="match status" value="1"/>
</dbReference>
<evidence type="ECO:0000256" key="6">
    <source>
        <dbReference type="ARBA" id="ARBA00039131"/>
    </source>
</evidence>
<dbReference type="EMBL" id="CAJVPI010002556">
    <property type="protein sequence ID" value="CAG8645574.1"/>
    <property type="molecule type" value="Genomic_DNA"/>
</dbReference>
<dbReference type="InterPro" id="IPR052415">
    <property type="entry name" value="Diphthine_MTase"/>
</dbReference>
<comment type="pathway">
    <text evidence="1">Protein modification; peptidyl-diphthamide biosynthesis.</text>
</comment>
<comment type="catalytic activity">
    <reaction evidence="7">
        <text>diphthine methyl ester-[translation elongation factor 2] + H2O = diphthine-[translation elongation factor 2] + methanol + H(+)</text>
        <dbReference type="Rhea" id="RHEA:42656"/>
        <dbReference type="Rhea" id="RHEA-COMP:10172"/>
        <dbReference type="Rhea" id="RHEA-COMP:10173"/>
        <dbReference type="ChEBI" id="CHEBI:15377"/>
        <dbReference type="ChEBI" id="CHEBI:15378"/>
        <dbReference type="ChEBI" id="CHEBI:17790"/>
        <dbReference type="ChEBI" id="CHEBI:79005"/>
        <dbReference type="ChEBI" id="CHEBI:82696"/>
        <dbReference type="EC" id="3.1.1.97"/>
    </reaction>
</comment>
<dbReference type="InterPro" id="IPR036322">
    <property type="entry name" value="WD40_repeat_dom_sf"/>
</dbReference>
<evidence type="ECO:0000256" key="7">
    <source>
        <dbReference type="ARBA" id="ARBA00047551"/>
    </source>
</evidence>
<dbReference type="GO" id="GO:0061685">
    <property type="term" value="F:diphthine methylesterase activity"/>
    <property type="evidence" value="ECO:0007669"/>
    <property type="project" value="UniProtKB-EC"/>
</dbReference>
<keyword evidence="4" id="KW-0378">Hydrolase</keyword>
<name>A0A9N9DLV0_9GLOM</name>
<keyword evidence="10" id="KW-1185">Reference proteome</keyword>
<dbReference type="Pfam" id="PF00400">
    <property type="entry name" value="WD40"/>
    <property type="match status" value="1"/>
</dbReference>
<reference evidence="9" key="1">
    <citation type="submission" date="2021-06" db="EMBL/GenBank/DDBJ databases">
        <authorList>
            <person name="Kallberg Y."/>
            <person name="Tangrot J."/>
            <person name="Rosling A."/>
        </authorList>
    </citation>
    <scope>NUCLEOTIDE SEQUENCE</scope>
    <source>
        <strain evidence="9">BR232B</strain>
    </source>
</reference>
<dbReference type="GO" id="GO:0017183">
    <property type="term" value="P:protein histidyl modification to diphthamide"/>
    <property type="evidence" value="ECO:0007669"/>
    <property type="project" value="TreeGrafter"/>
</dbReference>
<evidence type="ECO:0000256" key="3">
    <source>
        <dbReference type="ARBA" id="ARBA00022737"/>
    </source>
</evidence>
<dbReference type="AlphaFoldDB" id="A0A9N9DLV0"/>
<dbReference type="Proteomes" id="UP000789739">
    <property type="component" value="Unassembled WGS sequence"/>
</dbReference>
<sequence length="355" mass="40761">EYSADSIEFVPFDSYSHLVTCGTYQLVETEKVKEEENADAGQSGEDNEQEPILPTKRIGRLLLYETLENGNRITLRERQRIETAAILDMKWSHQRIKDKIVLGVADAAGTVDLYAINETSTLQHVTDFDKNKSGQLYLSLDWSNRIKPDETRVAVSDSEGQISILSIDSDQGIDCMFKWTAHEYSAWIAAFNYWNTNIVYSGGDDCLMKGWDIRTDPSVPVFCNRKHQAGVCSIQSNPHNENYIVSGGYDEHIYLWDVRIMRQPLLEHHLGGGVWRLKWHPKSNNVFVAACMHNGFHIVKIDESDDQRRVFVDTSFVEHKSLAYGVDWSYSQDQKQLVASCSFYDHIIHLWHYES</sequence>
<evidence type="ECO:0000313" key="9">
    <source>
        <dbReference type="EMBL" id="CAG8645574.1"/>
    </source>
</evidence>
<organism evidence="9 10">
    <name type="scientific">Paraglomus brasilianum</name>
    <dbReference type="NCBI Taxonomy" id="144538"/>
    <lineage>
        <taxon>Eukaryota</taxon>
        <taxon>Fungi</taxon>
        <taxon>Fungi incertae sedis</taxon>
        <taxon>Mucoromycota</taxon>
        <taxon>Glomeromycotina</taxon>
        <taxon>Glomeromycetes</taxon>
        <taxon>Paraglomerales</taxon>
        <taxon>Paraglomeraceae</taxon>
        <taxon>Paraglomus</taxon>
    </lineage>
</organism>
<evidence type="ECO:0000256" key="4">
    <source>
        <dbReference type="ARBA" id="ARBA00022801"/>
    </source>
</evidence>
<comment type="similarity">
    <text evidence="5">Belongs to the DPH7 family.</text>
</comment>
<dbReference type="PROSITE" id="PS50082">
    <property type="entry name" value="WD_REPEATS_2"/>
    <property type="match status" value="1"/>
</dbReference>
<dbReference type="PROSITE" id="PS00678">
    <property type="entry name" value="WD_REPEATS_1"/>
    <property type="match status" value="1"/>
</dbReference>
<dbReference type="SMART" id="SM00320">
    <property type="entry name" value="WD40"/>
    <property type="match status" value="4"/>
</dbReference>
<dbReference type="InterPro" id="IPR015943">
    <property type="entry name" value="WD40/YVTN_repeat-like_dom_sf"/>
</dbReference>
<feature type="non-terminal residue" evidence="9">
    <location>
        <position position="355"/>
    </location>
</feature>
<gene>
    <name evidence="9" type="ORF">PBRASI_LOCUS10008</name>
</gene>
<dbReference type="OrthoDB" id="1930760at2759"/>
<dbReference type="InterPro" id="IPR019775">
    <property type="entry name" value="WD40_repeat_CS"/>
</dbReference>
<evidence type="ECO:0000256" key="2">
    <source>
        <dbReference type="ARBA" id="ARBA00022574"/>
    </source>
</evidence>
<evidence type="ECO:0000313" key="10">
    <source>
        <dbReference type="Proteomes" id="UP000789739"/>
    </source>
</evidence>